<dbReference type="EMBL" id="BBJS01000050">
    <property type="protein sequence ID" value="GAN15122.1"/>
    <property type="molecule type" value="Genomic_DNA"/>
</dbReference>
<dbReference type="GeneID" id="78526211"/>
<evidence type="ECO:0000313" key="2">
    <source>
        <dbReference type="Proteomes" id="UP000032025"/>
    </source>
</evidence>
<organism evidence="1 2">
    <name type="scientific">Sphingomonas paucimobilis NBRC 13935</name>
    <dbReference type="NCBI Taxonomy" id="1219050"/>
    <lineage>
        <taxon>Bacteria</taxon>
        <taxon>Pseudomonadati</taxon>
        <taxon>Pseudomonadota</taxon>
        <taxon>Alphaproteobacteria</taxon>
        <taxon>Sphingomonadales</taxon>
        <taxon>Sphingomonadaceae</taxon>
        <taxon>Sphingomonas</taxon>
    </lineage>
</organism>
<dbReference type="RefSeq" id="WP_037567992.1">
    <property type="nucleotide sequence ID" value="NZ_BBJS01000050.1"/>
</dbReference>
<dbReference type="AlphaFoldDB" id="A0A0C9NFU2"/>
<dbReference type="Proteomes" id="UP000032025">
    <property type="component" value="Unassembled WGS sequence"/>
</dbReference>
<comment type="caution">
    <text evidence="1">The sequence shown here is derived from an EMBL/GenBank/DDBJ whole genome shotgun (WGS) entry which is preliminary data.</text>
</comment>
<gene>
    <name evidence="1" type="ORF">SP6_50_01240</name>
</gene>
<accession>A0A0C9NFU2</accession>
<reference evidence="1 2" key="1">
    <citation type="submission" date="2014-08" db="EMBL/GenBank/DDBJ databases">
        <title>Whole genome shotgun sequence of Sphingomonas paucimobilis NBRC 13935.</title>
        <authorList>
            <person name="Hosoyama A."/>
            <person name="Hashimoto M."/>
            <person name="Hosoyama Y."/>
            <person name="Noguchi M."/>
            <person name="Uohara A."/>
            <person name="Ohji S."/>
            <person name="Katano-Makiyama Y."/>
            <person name="Ichikawa N."/>
            <person name="Kimura A."/>
            <person name="Yamazoe A."/>
            <person name="Fujita N."/>
        </authorList>
    </citation>
    <scope>NUCLEOTIDE SEQUENCE [LARGE SCALE GENOMIC DNA]</scope>
    <source>
        <strain evidence="1 2">NBRC 13935</strain>
    </source>
</reference>
<protein>
    <submittedName>
        <fullName evidence="1">DNA, contig: SP650</fullName>
    </submittedName>
</protein>
<sequence>MLFVLLSLLSVGAEQSDVSRRDICALGQTVMVDLPSPGIAGGSFIETDPARDDLMKLCPALAHKLPAGYLAADGDARSRAAEHVPTEGVQRPPALIITIAVPNIALDGRSATVLVTTECSGLCGSGAEYRYTRTHKGWRREGKSRIRWVS</sequence>
<proteinExistence type="predicted"/>
<name>A0A0C9NFU2_SPHPI</name>
<keyword evidence="2" id="KW-1185">Reference proteome</keyword>
<evidence type="ECO:0000313" key="1">
    <source>
        <dbReference type="EMBL" id="GAN15122.1"/>
    </source>
</evidence>